<evidence type="ECO:0000313" key="4">
    <source>
        <dbReference type="Proteomes" id="UP000078560"/>
    </source>
</evidence>
<reference evidence="1" key="2">
    <citation type="submission" date="2016-05" db="EMBL/GenBank/DDBJ databases">
        <authorList>
            <person name="Lavstsen T."/>
            <person name="Jespersen J.S."/>
        </authorList>
    </citation>
    <scope>NUCLEOTIDE SEQUENCE [LARGE SCALE GENOMIC DNA]</scope>
</reference>
<dbReference type="Proteomes" id="UP000078546">
    <property type="component" value="Unassembled WGS sequence"/>
</dbReference>
<sequence length="145" mass="16709">MNLFNRVTCSGCNSCKCSCEKGDVKITERTYTYNELDTLCSKEDSVSFPCIPTERVVLTSFDSPQLYYHQIDSEFYAKNILYDVPLISYAQGPFFEKMKDSENKKYNLPTITYVSDPVYIKRRQNCIMSNLSEGICCEPCKCKCK</sequence>
<protein>
    <submittedName>
        <fullName evidence="1">Inner membrane complex protein, putative</fullName>
    </submittedName>
</protein>
<evidence type="ECO:0000313" key="1">
    <source>
        <dbReference type="EMBL" id="SBS86707.1"/>
    </source>
</evidence>
<dbReference type="EMBL" id="FLQU01000519">
    <property type="protein sequence ID" value="SBS86707.1"/>
    <property type="molecule type" value="Genomic_DNA"/>
</dbReference>
<dbReference type="EMBL" id="FLQV01000657">
    <property type="protein sequence ID" value="SBS97102.1"/>
    <property type="molecule type" value="Genomic_DNA"/>
</dbReference>
<evidence type="ECO:0000313" key="2">
    <source>
        <dbReference type="EMBL" id="SBS97102.1"/>
    </source>
</evidence>
<gene>
    <name evidence="2" type="ORF">POVCU1_035750</name>
    <name evidence="1" type="ORF">POVCU2_0038720</name>
</gene>
<evidence type="ECO:0000313" key="3">
    <source>
        <dbReference type="Proteomes" id="UP000078546"/>
    </source>
</evidence>
<dbReference type="VEuPathDB" id="PlasmoDB:PocGH01_12067300"/>
<reference evidence="3 4" key="1">
    <citation type="submission" date="2016-05" db="EMBL/GenBank/DDBJ databases">
        <authorList>
            <person name="Naeem Raeece"/>
        </authorList>
    </citation>
    <scope>NUCLEOTIDE SEQUENCE [LARGE SCALE GENOMIC DNA]</scope>
</reference>
<organism evidence="1 4">
    <name type="scientific">Plasmodium ovale curtisi</name>
    <dbReference type="NCBI Taxonomy" id="864141"/>
    <lineage>
        <taxon>Eukaryota</taxon>
        <taxon>Sar</taxon>
        <taxon>Alveolata</taxon>
        <taxon>Apicomplexa</taxon>
        <taxon>Aconoidasida</taxon>
        <taxon>Haemosporida</taxon>
        <taxon>Plasmodiidae</taxon>
        <taxon>Plasmodium</taxon>
        <taxon>Plasmodium (Plasmodium)</taxon>
    </lineage>
</organism>
<dbReference type="AlphaFoldDB" id="A0A1A8W4V7"/>
<proteinExistence type="predicted"/>
<name>A0A1A8W4V7_PLAOA</name>
<accession>A0A1A8W4V7</accession>
<dbReference type="Proteomes" id="UP000078560">
    <property type="component" value="Unassembled WGS sequence"/>
</dbReference>